<evidence type="ECO:0000313" key="4">
    <source>
        <dbReference type="Proteomes" id="UP000198822"/>
    </source>
</evidence>
<dbReference type="RefSeq" id="WP_092505407.1">
    <property type="nucleotide sequence ID" value="NZ_LT629695.1"/>
</dbReference>
<dbReference type="STRING" id="399736.SAMN04489720_2462"/>
<proteinExistence type="predicted"/>
<evidence type="ECO:0000313" key="3">
    <source>
        <dbReference type="EMBL" id="SDH80989.1"/>
    </source>
</evidence>
<evidence type="ECO:0000256" key="2">
    <source>
        <dbReference type="SAM" id="MobiDB-lite"/>
    </source>
</evidence>
<feature type="coiled-coil region" evidence="1">
    <location>
        <begin position="66"/>
        <end position="93"/>
    </location>
</feature>
<feature type="compositionally biased region" description="Basic and acidic residues" evidence="2">
    <location>
        <begin position="207"/>
        <end position="224"/>
    </location>
</feature>
<keyword evidence="1" id="KW-0175">Coiled coil</keyword>
<dbReference type="Proteomes" id="UP000198822">
    <property type="component" value="Chromosome I"/>
</dbReference>
<gene>
    <name evidence="3" type="ORF">SAMN04489720_2462</name>
</gene>
<feature type="region of interest" description="Disordered" evidence="2">
    <location>
        <begin position="243"/>
        <end position="277"/>
    </location>
</feature>
<feature type="region of interest" description="Disordered" evidence="2">
    <location>
        <begin position="159"/>
        <end position="224"/>
    </location>
</feature>
<accession>A0A1G8FG51</accession>
<keyword evidence="4" id="KW-1185">Reference proteome</keyword>
<dbReference type="AlphaFoldDB" id="A0A1G8FG51"/>
<dbReference type="EMBL" id="LT629695">
    <property type="protein sequence ID" value="SDH80989.1"/>
    <property type="molecule type" value="Genomic_DNA"/>
</dbReference>
<protein>
    <submittedName>
        <fullName evidence="3">Uncharacterized protein</fullName>
    </submittedName>
</protein>
<name>A0A1G8FG51_9MICO</name>
<dbReference type="OrthoDB" id="3541690at2"/>
<organism evidence="3 4">
    <name type="scientific">Agrococcus jejuensis</name>
    <dbReference type="NCBI Taxonomy" id="399736"/>
    <lineage>
        <taxon>Bacteria</taxon>
        <taxon>Bacillati</taxon>
        <taxon>Actinomycetota</taxon>
        <taxon>Actinomycetes</taxon>
        <taxon>Micrococcales</taxon>
        <taxon>Microbacteriaceae</taxon>
        <taxon>Agrococcus</taxon>
    </lineage>
</organism>
<sequence length="277" mass="29184">MTDLDAIAAELLATPPGAFTAARDARAKAEPDRELARGIAALRRPTVAAWAVDALARDRADDVERMLELAASLRDAQDDLDGAELRALSAQRRQLVGRLVAEAVAVAEAAGVRVSAAAREDVDRTLTAAMLDADAGQAVASGRLVRALEAVGLEGVDLDGALAGGAPPPRAPRASRDEVAERRARKAAERAARDAEQEATAAARALHRAESAESTARERAEHLEQRIAELQRDVARLGHELDAARADERAAADDRADAERRVSGAEGRAAEARDALD</sequence>
<evidence type="ECO:0000256" key="1">
    <source>
        <dbReference type="SAM" id="Coils"/>
    </source>
</evidence>
<reference evidence="4" key="1">
    <citation type="submission" date="2016-10" db="EMBL/GenBank/DDBJ databases">
        <authorList>
            <person name="Varghese N."/>
            <person name="Submissions S."/>
        </authorList>
    </citation>
    <scope>NUCLEOTIDE SEQUENCE [LARGE SCALE GENOMIC DNA]</scope>
    <source>
        <strain evidence="4">DSM 22002</strain>
    </source>
</reference>
<feature type="compositionally biased region" description="Basic and acidic residues" evidence="2">
    <location>
        <begin position="174"/>
        <end position="196"/>
    </location>
</feature>